<dbReference type="OrthoDB" id="7352238at2"/>
<evidence type="ECO:0000313" key="1">
    <source>
        <dbReference type="EMBL" id="ABG65612.1"/>
    </source>
</evidence>
<organism evidence="1">
    <name type="scientific">Chelativorans sp. (strain BNC1)</name>
    <dbReference type="NCBI Taxonomy" id="266779"/>
    <lineage>
        <taxon>Bacteria</taxon>
        <taxon>Pseudomonadati</taxon>
        <taxon>Pseudomonadota</taxon>
        <taxon>Alphaproteobacteria</taxon>
        <taxon>Hyphomicrobiales</taxon>
        <taxon>Phyllobacteriaceae</taxon>
        <taxon>Chelativorans</taxon>
    </lineage>
</organism>
<dbReference type="KEGG" id="mes:Meso_4593"/>
<dbReference type="EMBL" id="CP000392">
    <property type="protein sequence ID" value="ABG65612.1"/>
    <property type="molecule type" value="Genomic_DNA"/>
</dbReference>
<reference evidence="1" key="1">
    <citation type="submission" date="2006-06" db="EMBL/GenBank/DDBJ databases">
        <title>Complete sequence of 3 of Chelativorans sp. BNC1.</title>
        <authorList>
            <consortium name="US DOE Joint Genome Institute"/>
            <person name="Copeland A."/>
            <person name="Lucas S."/>
            <person name="Lapidus A."/>
            <person name="Barry K."/>
            <person name="Detter J.C."/>
            <person name="Glavina del Rio T."/>
            <person name="Hammon N."/>
            <person name="Israni S."/>
            <person name="Dalin E."/>
            <person name="Tice H."/>
            <person name="Pitluck S."/>
            <person name="Chertkov O."/>
            <person name="Brettin T."/>
            <person name="Bruce D."/>
            <person name="Han C."/>
            <person name="Tapia R."/>
            <person name="Gilna P."/>
            <person name="Schmutz J."/>
            <person name="Larimer F."/>
            <person name="Land M."/>
            <person name="Hauser L."/>
            <person name="Kyrpides N."/>
            <person name="Mikhailova N."/>
            <person name="Richardson P."/>
        </authorList>
    </citation>
    <scope>NUCLEOTIDE SEQUENCE</scope>
    <source>
        <strain evidence="1">BNC1</strain>
        <plasmid evidence="1">3</plasmid>
    </source>
</reference>
<gene>
    <name evidence="1" type="ordered locus">Meso_4593</name>
</gene>
<accession>Q11AG3</accession>
<name>Q11AG3_CHESB</name>
<dbReference type="HOGENOM" id="CLU_1923002_0_0_5"/>
<proteinExistence type="predicted"/>
<keyword evidence="1" id="KW-0614">Plasmid</keyword>
<geneLocation type="plasmid" evidence="1">
    <name>3</name>
</geneLocation>
<protein>
    <submittedName>
        <fullName evidence="1">Uncharacterized protein</fullName>
    </submittedName>
</protein>
<dbReference type="AlphaFoldDB" id="Q11AG3"/>
<sequence>MTTNQPDSSRYKPDIDNALKTNGGHLSIGRGGFTLHYGNGARLSGYDIEPIKAECIAAGLPVIDSLSVPFDAVADLAIRGPMVAVGRDPDPQPWHCLSFASLQEIALAYAEAGAEVWNVPGIPASRQSAIRGTSL</sequence>